<gene>
    <name evidence="2" type="ORF">NCTC11545_00260</name>
</gene>
<evidence type="ECO:0008006" key="4">
    <source>
        <dbReference type="Google" id="ProtNLM"/>
    </source>
</evidence>
<dbReference type="RefSeq" id="WP_111971974.1">
    <property type="nucleotide sequence ID" value="NZ_UAVS01000001.1"/>
</dbReference>
<evidence type="ECO:0000313" key="3">
    <source>
        <dbReference type="Proteomes" id="UP000250169"/>
    </source>
</evidence>
<evidence type="ECO:0000313" key="2">
    <source>
        <dbReference type="EMBL" id="SQA92898.1"/>
    </source>
</evidence>
<feature type="signal peptide" evidence="1">
    <location>
        <begin position="1"/>
        <end position="22"/>
    </location>
</feature>
<name>A0A2X2SKH6_CAPOC</name>
<dbReference type="EMBL" id="UAVS01000001">
    <property type="protein sequence ID" value="SQA92898.1"/>
    <property type="molecule type" value="Genomic_DNA"/>
</dbReference>
<keyword evidence="1" id="KW-0732">Signal</keyword>
<evidence type="ECO:0000256" key="1">
    <source>
        <dbReference type="SAM" id="SignalP"/>
    </source>
</evidence>
<organism evidence="2 3">
    <name type="scientific">Capnocytophaga ochracea</name>
    <dbReference type="NCBI Taxonomy" id="1018"/>
    <lineage>
        <taxon>Bacteria</taxon>
        <taxon>Pseudomonadati</taxon>
        <taxon>Bacteroidota</taxon>
        <taxon>Flavobacteriia</taxon>
        <taxon>Flavobacteriales</taxon>
        <taxon>Flavobacteriaceae</taxon>
        <taxon>Capnocytophaga</taxon>
    </lineage>
</organism>
<protein>
    <recommendedName>
        <fullName evidence="4">Lipoprotein</fullName>
    </recommendedName>
</protein>
<dbReference type="PROSITE" id="PS51257">
    <property type="entry name" value="PROKAR_LIPOPROTEIN"/>
    <property type="match status" value="1"/>
</dbReference>
<reference evidence="2 3" key="1">
    <citation type="submission" date="2018-06" db="EMBL/GenBank/DDBJ databases">
        <authorList>
            <consortium name="Pathogen Informatics"/>
            <person name="Doyle S."/>
        </authorList>
    </citation>
    <scope>NUCLEOTIDE SEQUENCE [LARGE SCALE GENOMIC DNA]</scope>
    <source>
        <strain evidence="2 3">NCTC11545</strain>
    </source>
</reference>
<dbReference type="AlphaFoldDB" id="A0A2X2SKH6"/>
<dbReference type="Proteomes" id="UP000250169">
    <property type="component" value="Unassembled WGS sequence"/>
</dbReference>
<proteinExistence type="predicted"/>
<feature type="chain" id="PRO_5016160684" description="Lipoprotein" evidence="1">
    <location>
        <begin position="23"/>
        <end position="129"/>
    </location>
</feature>
<sequence>MKTKTFLALLLLAIVGCGCSKKETPPQEDCGCNSPTVWTIKESLEEEISYANNQNTYYPNTFWIGKGFHFFIVCNEDILPQKIRNLKYKEEGTTIKVKIQGEVKTLCKKWIHPATYSYNHITLTKIEVL</sequence>
<accession>A0A2X2SKH6</accession>